<name>A0ABQ2AJL5_9MICC</name>
<comment type="caution">
    <text evidence="2">The sequence shown here is derived from an EMBL/GenBank/DDBJ whole genome shotgun (WGS) entry which is preliminary data.</text>
</comment>
<dbReference type="Pfam" id="PF10604">
    <property type="entry name" value="Polyketide_cyc2"/>
    <property type="match status" value="1"/>
</dbReference>
<keyword evidence="3" id="KW-1185">Reference proteome</keyword>
<dbReference type="InterPro" id="IPR023393">
    <property type="entry name" value="START-like_dom_sf"/>
</dbReference>
<gene>
    <name evidence="2" type="ORF">GCM10007170_07110</name>
</gene>
<proteinExistence type="predicted"/>
<dbReference type="SUPFAM" id="SSF55961">
    <property type="entry name" value="Bet v1-like"/>
    <property type="match status" value="1"/>
</dbReference>
<dbReference type="RefSeq" id="WP_188570289.1">
    <property type="nucleotide sequence ID" value="NZ_BMFW01000002.1"/>
</dbReference>
<feature type="region of interest" description="Disordered" evidence="1">
    <location>
        <begin position="151"/>
        <end position="178"/>
    </location>
</feature>
<dbReference type="Proteomes" id="UP000643279">
    <property type="component" value="Unassembled WGS sequence"/>
</dbReference>
<feature type="compositionally biased region" description="Polar residues" evidence="1">
    <location>
        <begin position="169"/>
        <end position="178"/>
    </location>
</feature>
<evidence type="ECO:0000313" key="2">
    <source>
        <dbReference type="EMBL" id="GGH91293.1"/>
    </source>
</evidence>
<evidence type="ECO:0008006" key="4">
    <source>
        <dbReference type="Google" id="ProtNLM"/>
    </source>
</evidence>
<dbReference type="InterPro" id="IPR019587">
    <property type="entry name" value="Polyketide_cyclase/dehydratase"/>
</dbReference>
<evidence type="ECO:0000256" key="1">
    <source>
        <dbReference type="SAM" id="MobiDB-lite"/>
    </source>
</evidence>
<sequence length="178" mass="19385">MHSFEAEALILAGTPTVWDILTDAGNYAVWESGIVAAHGDMVSGGRIRVQTRERSRKSLSVLVGLSEGKSMTWTYGLPLRLARVVRTFTLTDYSGVTYLAVKEKVTGPLRRLVHKSGPDASEALADFVEAVRFRAELLSFHLDGGVFPAAAPTGTSQRHGRQAPPFTVRSLQQSNFGR</sequence>
<dbReference type="EMBL" id="BMFW01000002">
    <property type="protein sequence ID" value="GGH91293.1"/>
    <property type="molecule type" value="Genomic_DNA"/>
</dbReference>
<evidence type="ECO:0000313" key="3">
    <source>
        <dbReference type="Proteomes" id="UP000643279"/>
    </source>
</evidence>
<protein>
    <recommendedName>
        <fullName evidence="4">Polyketide cyclase / dehydrase and lipid transport</fullName>
    </recommendedName>
</protein>
<reference evidence="3" key="1">
    <citation type="journal article" date="2019" name="Int. J. Syst. Evol. Microbiol.">
        <title>The Global Catalogue of Microorganisms (GCM) 10K type strain sequencing project: providing services to taxonomists for standard genome sequencing and annotation.</title>
        <authorList>
            <consortium name="The Broad Institute Genomics Platform"/>
            <consortium name="The Broad Institute Genome Sequencing Center for Infectious Disease"/>
            <person name="Wu L."/>
            <person name="Ma J."/>
        </authorList>
    </citation>
    <scope>NUCLEOTIDE SEQUENCE [LARGE SCALE GENOMIC DNA]</scope>
    <source>
        <strain evidence="3">CGMCC 1.12778</strain>
    </source>
</reference>
<dbReference type="Gene3D" id="3.30.530.20">
    <property type="match status" value="1"/>
</dbReference>
<organism evidence="2 3">
    <name type="scientific">Arthrobacter liuii</name>
    <dbReference type="NCBI Taxonomy" id="1476996"/>
    <lineage>
        <taxon>Bacteria</taxon>
        <taxon>Bacillati</taxon>
        <taxon>Actinomycetota</taxon>
        <taxon>Actinomycetes</taxon>
        <taxon>Micrococcales</taxon>
        <taxon>Micrococcaceae</taxon>
        <taxon>Arthrobacter</taxon>
    </lineage>
</organism>
<accession>A0ABQ2AJL5</accession>